<accession>A0A8T1HXN6</accession>
<evidence type="ECO:0000313" key="5">
    <source>
        <dbReference type="EMBL" id="KAG2926160.1"/>
    </source>
</evidence>
<feature type="domain" description="Ty3 transposon capsid-like protein" evidence="2">
    <location>
        <begin position="95"/>
        <end position="263"/>
    </location>
</feature>
<evidence type="ECO:0000256" key="1">
    <source>
        <dbReference type="SAM" id="MobiDB-lite"/>
    </source>
</evidence>
<feature type="compositionally biased region" description="Polar residues" evidence="1">
    <location>
        <begin position="292"/>
        <end position="304"/>
    </location>
</feature>
<dbReference type="EMBL" id="RCMG01000302">
    <property type="protein sequence ID" value="KAG2857129.1"/>
    <property type="molecule type" value="Genomic_DNA"/>
</dbReference>
<dbReference type="EMBL" id="RCML01000514">
    <property type="protein sequence ID" value="KAG2974875.1"/>
    <property type="molecule type" value="Genomic_DNA"/>
</dbReference>
<evidence type="ECO:0000313" key="6">
    <source>
        <dbReference type="EMBL" id="KAG2974875.1"/>
    </source>
</evidence>
<dbReference type="PANTHER" id="PTHR15503">
    <property type="entry name" value="LDOC1 RELATED"/>
    <property type="match status" value="1"/>
</dbReference>
<reference evidence="7" key="1">
    <citation type="submission" date="2018-05" db="EMBL/GenBank/DDBJ databases">
        <title>Effector identification in a new, highly contiguous assembly of the strawberry crown rot pathogen Phytophthora cactorum.</title>
        <authorList>
            <person name="Armitage A.D."/>
            <person name="Nellist C.F."/>
            <person name="Bates H."/>
            <person name="Vickerstaff R.J."/>
            <person name="Harrison R.J."/>
        </authorList>
    </citation>
    <scope>NUCLEOTIDE SEQUENCE</scope>
    <source>
        <strain evidence="3">15-7</strain>
        <strain evidence="4">4032</strain>
        <strain evidence="5">4040</strain>
        <strain evidence="6">P415</strain>
        <strain evidence="7">P421</strain>
    </source>
</reference>
<dbReference type="GO" id="GO:0003676">
    <property type="term" value="F:nucleic acid binding"/>
    <property type="evidence" value="ECO:0007669"/>
    <property type="project" value="InterPro"/>
</dbReference>
<dbReference type="SUPFAM" id="SSF57756">
    <property type="entry name" value="Retrovirus zinc finger-like domains"/>
    <property type="match status" value="1"/>
</dbReference>
<dbReference type="Proteomes" id="UP000760860">
    <property type="component" value="Unassembled WGS sequence"/>
</dbReference>
<dbReference type="Pfam" id="PF19259">
    <property type="entry name" value="Ty3_capsid"/>
    <property type="match status" value="1"/>
</dbReference>
<proteinExistence type="predicted"/>
<dbReference type="PANTHER" id="PTHR15503:SF22">
    <property type="entry name" value="TRANSPOSON TY3-I GAG POLYPROTEIN"/>
    <property type="match status" value="1"/>
</dbReference>
<name>A0A8T1HXN6_9STRA</name>
<evidence type="ECO:0000313" key="8">
    <source>
        <dbReference type="Proteomes" id="UP000760860"/>
    </source>
</evidence>
<dbReference type="Proteomes" id="UP000735874">
    <property type="component" value="Unassembled WGS sequence"/>
</dbReference>
<evidence type="ECO:0000313" key="3">
    <source>
        <dbReference type="EMBL" id="KAG2857129.1"/>
    </source>
</evidence>
<dbReference type="InterPro" id="IPR032567">
    <property type="entry name" value="RTL1-rel"/>
</dbReference>
<dbReference type="Proteomes" id="UP000774804">
    <property type="component" value="Unassembled WGS sequence"/>
</dbReference>
<evidence type="ECO:0000259" key="2">
    <source>
        <dbReference type="Pfam" id="PF19259"/>
    </source>
</evidence>
<dbReference type="InterPro" id="IPR036875">
    <property type="entry name" value="Znf_CCHC_sf"/>
</dbReference>
<feature type="region of interest" description="Disordered" evidence="1">
    <location>
        <begin position="290"/>
        <end position="309"/>
    </location>
</feature>
<dbReference type="VEuPathDB" id="FungiDB:PC110_g9614"/>
<sequence length="352" mass="39181">MNDTATSDASKATSTSLEHSSFPHLSSIEWEALKKHRLAAASGEAVIQTLLTGGTEDQQRLAAQEFMARELADLRRRVSTLTPAKNKTDIVELDVSRYSGEDDGRLHLNRWFCEVDIAIEARQLSTDLARTHFLLSKLTGKAKEWAIGKLVADASCFPTMSAMKADLRLAFEPPQDERVQRSVFLPLKQGRMSMLEYIQRARHLISCITTHPVDMATQVHVFISGMNAGYQRFYLTRKTPPTLEEAFEVALREDYSVMASQTFDVSRAPASEPEPEPMEINAIRQYNVHRGATSSNPQQRSSPRGSRPMRCFRCKKHGHRAAVCRAPAPVVANVTIENDVAVAGQAKTGDNQ</sequence>
<comment type="caution">
    <text evidence="7">The sequence shown here is derived from an EMBL/GenBank/DDBJ whole genome shotgun (WGS) entry which is preliminary data.</text>
</comment>
<dbReference type="Proteomes" id="UP000736787">
    <property type="component" value="Unassembled WGS sequence"/>
</dbReference>
<dbReference type="AlphaFoldDB" id="A0A8T1HXN6"/>
<dbReference type="GO" id="GO:0008270">
    <property type="term" value="F:zinc ion binding"/>
    <property type="evidence" value="ECO:0007669"/>
    <property type="project" value="InterPro"/>
</dbReference>
<evidence type="ECO:0000313" key="7">
    <source>
        <dbReference type="EMBL" id="KAG3216697.1"/>
    </source>
</evidence>
<evidence type="ECO:0000313" key="4">
    <source>
        <dbReference type="EMBL" id="KAG2908411.1"/>
    </source>
</evidence>
<dbReference type="Proteomes" id="UP000697107">
    <property type="component" value="Unassembled WGS sequence"/>
</dbReference>
<dbReference type="EMBL" id="RCMI01000488">
    <property type="protein sequence ID" value="KAG2908411.1"/>
    <property type="molecule type" value="Genomic_DNA"/>
</dbReference>
<protein>
    <recommendedName>
        <fullName evidence="2">Ty3 transposon capsid-like protein domain-containing protein</fullName>
    </recommendedName>
</protein>
<organism evidence="7 8">
    <name type="scientific">Phytophthora cactorum</name>
    <dbReference type="NCBI Taxonomy" id="29920"/>
    <lineage>
        <taxon>Eukaryota</taxon>
        <taxon>Sar</taxon>
        <taxon>Stramenopiles</taxon>
        <taxon>Oomycota</taxon>
        <taxon>Peronosporomycetes</taxon>
        <taxon>Peronosporales</taxon>
        <taxon>Peronosporaceae</taxon>
        <taxon>Phytophthora</taxon>
    </lineage>
</organism>
<dbReference type="EMBL" id="RCMK01000484">
    <property type="protein sequence ID" value="KAG2926160.1"/>
    <property type="molecule type" value="Genomic_DNA"/>
</dbReference>
<dbReference type="EMBL" id="RCMV01000468">
    <property type="protein sequence ID" value="KAG3216697.1"/>
    <property type="molecule type" value="Genomic_DNA"/>
</dbReference>
<gene>
    <name evidence="3" type="ORF">PC113_g10953</name>
    <name evidence="4" type="ORF">PC115_g13571</name>
    <name evidence="5" type="ORF">PC117_g14978</name>
    <name evidence="6" type="ORF">PC118_g14279</name>
    <name evidence="7" type="ORF">PC129_g12460</name>
</gene>
<dbReference type="InterPro" id="IPR045358">
    <property type="entry name" value="Ty3_capsid"/>
</dbReference>